<proteinExistence type="predicted"/>
<reference evidence="1" key="2">
    <citation type="journal article" date="2015" name="Data Brief">
        <title>Shoot transcriptome of the giant reed, Arundo donax.</title>
        <authorList>
            <person name="Barrero R.A."/>
            <person name="Guerrero F.D."/>
            <person name="Moolhuijzen P."/>
            <person name="Goolsby J.A."/>
            <person name="Tidwell J."/>
            <person name="Bellgard S.E."/>
            <person name="Bellgard M.I."/>
        </authorList>
    </citation>
    <scope>NUCLEOTIDE SEQUENCE</scope>
    <source>
        <tissue evidence="1">Shoot tissue taken approximately 20 cm above the soil surface</tissue>
    </source>
</reference>
<evidence type="ECO:0000313" key="1">
    <source>
        <dbReference type="EMBL" id="JAD41387.1"/>
    </source>
</evidence>
<organism evidence="1">
    <name type="scientific">Arundo donax</name>
    <name type="common">Giant reed</name>
    <name type="synonym">Donax arundinaceus</name>
    <dbReference type="NCBI Taxonomy" id="35708"/>
    <lineage>
        <taxon>Eukaryota</taxon>
        <taxon>Viridiplantae</taxon>
        <taxon>Streptophyta</taxon>
        <taxon>Embryophyta</taxon>
        <taxon>Tracheophyta</taxon>
        <taxon>Spermatophyta</taxon>
        <taxon>Magnoliopsida</taxon>
        <taxon>Liliopsida</taxon>
        <taxon>Poales</taxon>
        <taxon>Poaceae</taxon>
        <taxon>PACMAD clade</taxon>
        <taxon>Arundinoideae</taxon>
        <taxon>Arundineae</taxon>
        <taxon>Arundo</taxon>
    </lineage>
</organism>
<dbReference type="AlphaFoldDB" id="A0A0A9A2W4"/>
<reference evidence="1" key="1">
    <citation type="submission" date="2014-09" db="EMBL/GenBank/DDBJ databases">
        <authorList>
            <person name="Magalhaes I.L.F."/>
            <person name="Oliveira U."/>
            <person name="Santos F.R."/>
            <person name="Vidigal T.H.D.A."/>
            <person name="Brescovit A.D."/>
            <person name="Santos A.J."/>
        </authorList>
    </citation>
    <scope>NUCLEOTIDE SEQUENCE</scope>
    <source>
        <tissue evidence="1">Shoot tissue taken approximately 20 cm above the soil surface</tissue>
    </source>
</reference>
<dbReference type="EMBL" id="GBRH01256508">
    <property type="protein sequence ID" value="JAD41387.1"/>
    <property type="molecule type" value="Transcribed_RNA"/>
</dbReference>
<sequence length="31" mass="3758">MFKYHNPLLLYFLFHPSAYSSEHRIVLSHLP</sequence>
<name>A0A0A9A2W4_ARUDO</name>
<accession>A0A0A9A2W4</accession>
<protein>
    <submittedName>
        <fullName evidence="1">Uncharacterized protein</fullName>
    </submittedName>
</protein>